<dbReference type="InterPro" id="IPR002528">
    <property type="entry name" value="MATE_fam"/>
</dbReference>
<feature type="transmembrane region" description="Helical" evidence="6">
    <location>
        <begin position="126"/>
        <end position="149"/>
    </location>
</feature>
<dbReference type="GO" id="GO:0042910">
    <property type="term" value="F:xenobiotic transmembrane transporter activity"/>
    <property type="evidence" value="ECO:0007669"/>
    <property type="project" value="InterPro"/>
</dbReference>
<feature type="transmembrane region" description="Helical" evidence="6">
    <location>
        <begin position="235"/>
        <end position="254"/>
    </location>
</feature>
<evidence type="ECO:0000256" key="3">
    <source>
        <dbReference type="ARBA" id="ARBA00022692"/>
    </source>
</evidence>
<dbReference type="GO" id="GO:0005886">
    <property type="term" value="C:plasma membrane"/>
    <property type="evidence" value="ECO:0007669"/>
    <property type="project" value="TreeGrafter"/>
</dbReference>
<dbReference type="GO" id="GO:0015297">
    <property type="term" value="F:antiporter activity"/>
    <property type="evidence" value="ECO:0007669"/>
    <property type="project" value="InterPro"/>
</dbReference>
<name>A0A377FTV3_9BACL</name>
<dbReference type="STRING" id="1397694.GCA_000702585_02119"/>
<dbReference type="CDD" id="cd13136">
    <property type="entry name" value="MATE_DinF_like"/>
    <property type="match status" value="1"/>
</dbReference>
<evidence type="ECO:0000256" key="5">
    <source>
        <dbReference type="ARBA" id="ARBA00023136"/>
    </source>
</evidence>
<sequence length="451" mass="50122">MVSAKSFWLIAYPLVLAGFSTPLLGVVDTIVIANTGQLTAIGAVAIGAVVFNTLYWLFGFLKISTSGFTAQALGQNNLNLAQMSLFRPLVIAFVVGTNFILFLIPIRETAIHLLVTDASMAGSVRTYITTRLYAAPFALGTYVVLGWLIGHGRVRTTLAIQVGGNVLNIFLDVWFIRLFDDPVAGIALATSLSEVMTFGFGWLFVHGHLTYSVQRVHELMNVRAYLTYLTVNRDLFIRTVFLLLMTGWFTSLGARQGVETLSANAILFQLQYLIAYWFSGIGQASTVLIGRAIGQKSKAAYRRTVQIGLRFLLWSTIGITLLLSVAHGGIIRLFTEDLALRSTIETYYMWILVYPLVGSLAMLYEGVFAGLGDARPVRNSLIYAFIVFTIVVVLLVPLIGNHGIWIAFLCFSFTRSSALVMSERRKRLRLFSSSRLSGRWYDDERINIKFK</sequence>
<feature type="transmembrane region" description="Helical" evidence="6">
    <location>
        <begin position="156"/>
        <end position="176"/>
    </location>
</feature>
<reference evidence="7 8" key="1">
    <citation type="submission" date="2018-06" db="EMBL/GenBank/DDBJ databases">
        <authorList>
            <consortium name="Pathogen Informatics"/>
            <person name="Doyle S."/>
        </authorList>
    </citation>
    <scope>NUCLEOTIDE SEQUENCE [LARGE SCALE GENOMIC DNA]</scope>
    <source>
        <strain evidence="7 8">NCTC13163</strain>
    </source>
</reference>
<feature type="transmembrane region" description="Helical" evidence="6">
    <location>
        <begin position="266"/>
        <end position="290"/>
    </location>
</feature>
<feature type="transmembrane region" description="Helical" evidence="6">
    <location>
        <begin position="380"/>
        <end position="398"/>
    </location>
</feature>
<protein>
    <submittedName>
        <fullName evidence="7">DNA-damage-inducible SOS response protein</fullName>
    </submittedName>
</protein>
<comment type="subcellular location">
    <subcellularLocation>
        <location evidence="1">Membrane</location>
        <topology evidence="1">Multi-pass membrane protein</topology>
    </subcellularLocation>
</comment>
<evidence type="ECO:0000256" key="4">
    <source>
        <dbReference type="ARBA" id="ARBA00022989"/>
    </source>
</evidence>
<evidence type="ECO:0000256" key="2">
    <source>
        <dbReference type="ARBA" id="ARBA00010199"/>
    </source>
</evidence>
<feature type="transmembrane region" description="Helical" evidence="6">
    <location>
        <begin position="182"/>
        <end position="205"/>
    </location>
</feature>
<proteinExistence type="inferred from homology"/>
<evidence type="ECO:0000313" key="8">
    <source>
        <dbReference type="Proteomes" id="UP000254060"/>
    </source>
</evidence>
<feature type="transmembrane region" description="Helical" evidence="6">
    <location>
        <begin position="311"/>
        <end position="335"/>
    </location>
</feature>
<dbReference type="RefSeq" id="WP_051638904.1">
    <property type="nucleotide sequence ID" value="NZ_UGGP01000001.1"/>
</dbReference>
<feature type="transmembrane region" description="Helical" evidence="6">
    <location>
        <begin position="38"/>
        <end position="58"/>
    </location>
</feature>
<evidence type="ECO:0000256" key="6">
    <source>
        <dbReference type="SAM" id="Phobius"/>
    </source>
</evidence>
<dbReference type="Proteomes" id="UP000254060">
    <property type="component" value="Unassembled WGS sequence"/>
</dbReference>
<dbReference type="EMBL" id="UGGP01000001">
    <property type="protein sequence ID" value="STO08252.1"/>
    <property type="molecule type" value="Genomic_DNA"/>
</dbReference>
<organism evidence="7 8">
    <name type="scientific">Exiguobacterium aurantiacum</name>
    <dbReference type="NCBI Taxonomy" id="33987"/>
    <lineage>
        <taxon>Bacteria</taxon>
        <taxon>Bacillati</taxon>
        <taxon>Bacillota</taxon>
        <taxon>Bacilli</taxon>
        <taxon>Bacillales</taxon>
        <taxon>Bacillales Family XII. Incertae Sedis</taxon>
        <taxon>Exiguobacterium</taxon>
    </lineage>
</organism>
<gene>
    <name evidence="7" type="ORF">NCTC13163_01622</name>
</gene>
<dbReference type="PANTHER" id="PTHR42893">
    <property type="entry name" value="PROTEIN DETOXIFICATION 44, CHLOROPLASTIC-RELATED"/>
    <property type="match status" value="1"/>
</dbReference>
<dbReference type="PANTHER" id="PTHR42893:SF46">
    <property type="entry name" value="PROTEIN DETOXIFICATION 44, CHLOROPLASTIC"/>
    <property type="match status" value="1"/>
</dbReference>
<dbReference type="OrthoDB" id="9776324at2"/>
<keyword evidence="4 6" id="KW-1133">Transmembrane helix</keyword>
<feature type="transmembrane region" description="Helical" evidence="6">
    <location>
        <begin position="7"/>
        <end position="32"/>
    </location>
</feature>
<dbReference type="AlphaFoldDB" id="A0A377FTV3"/>
<comment type="similarity">
    <text evidence="2">Belongs to the multi antimicrobial extrusion (MATE) (TC 2.A.66.1) family.</text>
</comment>
<evidence type="ECO:0000313" key="7">
    <source>
        <dbReference type="EMBL" id="STO08252.1"/>
    </source>
</evidence>
<dbReference type="NCBIfam" id="TIGR00797">
    <property type="entry name" value="matE"/>
    <property type="match status" value="1"/>
</dbReference>
<accession>A0A377FTV3</accession>
<dbReference type="InterPro" id="IPR044644">
    <property type="entry name" value="DinF-like"/>
</dbReference>
<dbReference type="Pfam" id="PF01554">
    <property type="entry name" value="MatE"/>
    <property type="match status" value="2"/>
</dbReference>
<keyword evidence="5 6" id="KW-0472">Membrane</keyword>
<feature type="transmembrane region" description="Helical" evidence="6">
    <location>
        <begin position="85"/>
        <end position="106"/>
    </location>
</feature>
<evidence type="ECO:0000256" key="1">
    <source>
        <dbReference type="ARBA" id="ARBA00004141"/>
    </source>
</evidence>
<feature type="transmembrane region" description="Helical" evidence="6">
    <location>
        <begin position="347"/>
        <end position="368"/>
    </location>
</feature>
<keyword evidence="3 6" id="KW-0812">Transmembrane</keyword>
<feature type="transmembrane region" description="Helical" evidence="6">
    <location>
        <begin position="404"/>
        <end position="422"/>
    </location>
</feature>